<dbReference type="EMBL" id="BGPR01056497">
    <property type="protein sequence ID" value="GBO32991.1"/>
    <property type="molecule type" value="Genomic_DNA"/>
</dbReference>
<sequence length="111" mass="12861">MPTPLKPFPDYIIRRDLFETLLRLTSGNTQAARTKSIALCLWPIALRDLRQRFVIGKNCLLLRQMKISELVTPPRRAGSMVLFKLELWRDQGKMIKRSGESSFGEPRLKFS</sequence>
<name>A0A4Y2W7W2_ARAVE</name>
<dbReference type="AlphaFoldDB" id="A0A4Y2W7W2"/>
<gene>
    <name evidence="1" type="ORF">AVEN_207604_1</name>
</gene>
<accession>A0A4Y2W7W2</accession>
<organism evidence="1 2">
    <name type="scientific">Araneus ventricosus</name>
    <name type="common">Orbweaver spider</name>
    <name type="synonym">Epeira ventricosa</name>
    <dbReference type="NCBI Taxonomy" id="182803"/>
    <lineage>
        <taxon>Eukaryota</taxon>
        <taxon>Metazoa</taxon>
        <taxon>Ecdysozoa</taxon>
        <taxon>Arthropoda</taxon>
        <taxon>Chelicerata</taxon>
        <taxon>Arachnida</taxon>
        <taxon>Araneae</taxon>
        <taxon>Araneomorphae</taxon>
        <taxon>Entelegynae</taxon>
        <taxon>Araneoidea</taxon>
        <taxon>Araneidae</taxon>
        <taxon>Araneus</taxon>
    </lineage>
</organism>
<proteinExistence type="predicted"/>
<evidence type="ECO:0000313" key="1">
    <source>
        <dbReference type="EMBL" id="GBO32991.1"/>
    </source>
</evidence>
<dbReference type="Proteomes" id="UP000499080">
    <property type="component" value="Unassembled WGS sequence"/>
</dbReference>
<evidence type="ECO:0000313" key="2">
    <source>
        <dbReference type="Proteomes" id="UP000499080"/>
    </source>
</evidence>
<keyword evidence="2" id="KW-1185">Reference proteome</keyword>
<protein>
    <submittedName>
        <fullName evidence="1">Uncharacterized protein</fullName>
    </submittedName>
</protein>
<comment type="caution">
    <text evidence="1">The sequence shown here is derived from an EMBL/GenBank/DDBJ whole genome shotgun (WGS) entry which is preliminary data.</text>
</comment>
<reference evidence="1 2" key="1">
    <citation type="journal article" date="2019" name="Sci. Rep.">
        <title>Orb-weaving spider Araneus ventricosus genome elucidates the spidroin gene catalogue.</title>
        <authorList>
            <person name="Kono N."/>
            <person name="Nakamura H."/>
            <person name="Ohtoshi R."/>
            <person name="Moran D.A.P."/>
            <person name="Shinohara A."/>
            <person name="Yoshida Y."/>
            <person name="Fujiwara M."/>
            <person name="Mori M."/>
            <person name="Tomita M."/>
            <person name="Arakawa K."/>
        </authorList>
    </citation>
    <scope>NUCLEOTIDE SEQUENCE [LARGE SCALE GENOMIC DNA]</scope>
</reference>